<evidence type="ECO:0000256" key="6">
    <source>
        <dbReference type="ARBA" id="ARBA00023316"/>
    </source>
</evidence>
<evidence type="ECO:0000256" key="3">
    <source>
        <dbReference type="ARBA" id="ARBA00022679"/>
    </source>
</evidence>
<feature type="active site" description="Proton donor/acceptor" evidence="7">
    <location>
        <position position="255"/>
    </location>
</feature>
<evidence type="ECO:0000256" key="5">
    <source>
        <dbReference type="ARBA" id="ARBA00022984"/>
    </source>
</evidence>
<comment type="similarity">
    <text evidence="2">Belongs to the YkuD family.</text>
</comment>
<comment type="pathway">
    <text evidence="1 7">Cell wall biogenesis; peptidoglycan biosynthesis.</text>
</comment>
<name>A0ABR7QHR4_9FLAO</name>
<comment type="caution">
    <text evidence="9">The sequence shown here is derived from an EMBL/GenBank/DDBJ whole genome shotgun (WGS) entry which is preliminary data.</text>
</comment>
<accession>A0ABR7QHR4</accession>
<organism evidence="9 10">
    <name type="scientific">Arenibacter arenosicollis</name>
    <dbReference type="NCBI Taxonomy" id="2762274"/>
    <lineage>
        <taxon>Bacteria</taxon>
        <taxon>Pseudomonadati</taxon>
        <taxon>Bacteroidota</taxon>
        <taxon>Flavobacteriia</taxon>
        <taxon>Flavobacteriales</taxon>
        <taxon>Flavobacteriaceae</taxon>
        <taxon>Arenibacter</taxon>
    </lineage>
</organism>
<protein>
    <submittedName>
        <fullName evidence="9">L,D-transpeptidase</fullName>
    </submittedName>
</protein>
<feature type="domain" description="L,D-TPase catalytic" evidence="8">
    <location>
        <begin position="151"/>
        <end position="295"/>
    </location>
</feature>
<evidence type="ECO:0000313" key="10">
    <source>
        <dbReference type="Proteomes" id="UP000618952"/>
    </source>
</evidence>
<keyword evidence="10" id="KW-1185">Reference proteome</keyword>
<dbReference type="InterPro" id="IPR050979">
    <property type="entry name" value="LD-transpeptidase"/>
</dbReference>
<dbReference type="RefSeq" id="WP_187581412.1">
    <property type="nucleotide sequence ID" value="NZ_JACLHY010000001.1"/>
</dbReference>
<dbReference type="PANTHER" id="PTHR30582">
    <property type="entry name" value="L,D-TRANSPEPTIDASE"/>
    <property type="match status" value="1"/>
</dbReference>
<dbReference type="CDD" id="cd16913">
    <property type="entry name" value="YkuD_like"/>
    <property type="match status" value="1"/>
</dbReference>
<keyword evidence="6 7" id="KW-0961">Cell wall biogenesis/degradation</keyword>
<evidence type="ECO:0000256" key="2">
    <source>
        <dbReference type="ARBA" id="ARBA00005992"/>
    </source>
</evidence>
<dbReference type="PROSITE" id="PS52029">
    <property type="entry name" value="LD_TPASE"/>
    <property type="match status" value="1"/>
</dbReference>
<dbReference type="InterPro" id="IPR005490">
    <property type="entry name" value="LD_TPept_cat_dom"/>
</dbReference>
<dbReference type="InterPro" id="IPR038063">
    <property type="entry name" value="Transpep_catalytic_dom"/>
</dbReference>
<keyword evidence="5 7" id="KW-0573">Peptidoglycan synthesis</keyword>
<dbReference type="PROSITE" id="PS51257">
    <property type="entry name" value="PROKAR_LIPOPROTEIN"/>
    <property type="match status" value="1"/>
</dbReference>
<feature type="active site" description="Nucleophile" evidence="7">
    <location>
        <position position="271"/>
    </location>
</feature>
<evidence type="ECO:0000256" key="1">
    <source>
        <dbReference type="ARBA" id="ARBA00004752"/>
    </source>
</evidence>
<sequence>MIKAYTIILCFLAQLVVSCNVNRTISPKNTSIEKSNSVTQKKTEQNIVFKKTNPLQAYVTRDITVGHYFKFMDSLANKNDSLVPYTLSEHTLVRANPWIMDTLANTDYYRQMARGSFVYDQRKMIVLKANDSLLIPDADAGQNLIRNIENTWIDVNIPEYKLRIYQDSLLLYTFPIRVGQHRKRYLAMGDRVTDLRTKTGKGKIVRLERNPNFYNPVTGKRFYVTKRDDKKTTIMPIIPWIETEINGIRNGQMIHPTTNPVSLGKAYSNGCIGVTEADAWIIYYHAPLNTPIQIRYDLTILDDNGEKQELEDIYGYQ</sequence>
<dbReference type="Pfam" id="PF03734">
    <property type="entry name" value="YkuD"/>
    <property type="match status" value="1"/>
</dbReference>
<evidence type="ECO:0000256" key="4">
    <source>
        <dbReference type="ARBA" id="ARBA00022960"/>
    </source>
</evidence>
<keyword evidence="3" id="KW-0808">Transferase</keyword>
<keyword evidence="4 7" id="KW-0133">Cell shape</keyword>
<dbReference type="Gene3D" id="2.40.440.10">
    <property type="entry name" value="L,D-transpeptidase catalytic domain-like"/>
    <property type="match status" value="1"/>
</dbReference>
<evidence type="ECO:0000259" key="8">
    <source>
        <dbReference type="PROSITE" id="PS52029"/>
    </source>
</evidence>
<dbReference type="SUPFAM" id="SSF141523">
    <property type="entry name" value="L,D-transpeptidase catalytic domain-like"/>
    <property type="match status" value="1"/>
</dbReference>
<reference evidence="9 10" key="1">
    <citation type="submission" date="2020-08" db="EMBL/GenBank/DDBJ databases">
        <title>Arenibacter gaetbuli sp. nov., isolated from a sand dune.</title>
        <authorList>
            <person name="Park S."/>
            <person name="Yoon J.-H."/>
        </authorList>
    </citation>
    <scope>NUCLEOTIDE SEQUENCE [LARGE SCALE GENOMIC DNA]</scope>
    <source>
        <strain evidence="9 10">BSSL-BM3</strain>
    </source>
</reference>
<proteinExistence type="inferred from homology"/>
<dbReference type="Proteomes" id="UP000618952">
    <property type="component" value="Unassembled WGS sequence"/>
</dbReference>
<evidence type="ECO:0000256" key="7">
    <source>
        <dbReference type="PROSITE-ProRule" id="PRU01373"/>
    </source>
</evidence>
<evidence type="ECO:0000313" key="9">
    <source>
        <dbReference type="EMBL" id="MBC8766741.1"/>
    </source>
</evidence>
<gene>
    <name evidence="9" type="ORF">H4O18_01930</name>
</gene>
<dbReference type="EMBL" id="JACLHY010000001">
    <property type="protein sequence ID" value="MBC8766741.1"/>
    <property type="molecule type" value="Genomic_DNA"/>
</dbReference>